<evidence type="ECO:0000256" key="1">
    <source>
        <dbReference type="SAM" id="MobiDB-lite"/>
    </source>
</evidence>
<sequence>MRENLSPIEDDAVKAAMSELSEMSDDAFVAGREKLLARMGKTAEPPASTGAPARSCPPTGTASRPARS</sequence>
<reference evidence="2 3" key="1">
    <citation type="submission" date="2020-08" db="EMBL/GenBank/DDBJ databases">
        <title>Sequencing the genomes of 1000 actinobacteria strains.</title>
        <authorList>
            <person name="Klenk H.-P."/>
        </authorList>
    </citation>
    <scope>NUCLEOTIDE SEQUENCE [LARGE SCALE GENOMIC DNA]</scope>
    <source>
        <strain evidence="2 3">DSM 43851</strain>
    </source>
</reference>
<accession>A0A7W9KNJ1</accession>
<proteinExistence type="predicted"/>
<dbReference type="EMBL" id="JACHIR010000001">
    <property type="protein sequence ID" value="MBB5895845.1"/>
    <property type="molecule type" value="Genomic_DNA"/>
</dbReference>
<comment type="caution">
    <text evidence="2">The sequence shown here is derived from an EMBL/GenBank/DDBJ whole genome shotgun (WGS) entry which is preliminary data.</text>
</comment>
<dbReference type="Proteomes" id="UP000585638">
    <property type="component" value="Unassembled WGS sequence"/>
</dbReference>
<protein>
    <submittedName>
        <fullName evidence="2">Uncharacterized protein</fullName>
    </submittedName>
</protein>
<gene>
    <name evidence="2" type="ORF">BJ998_007041</name>
</gene>
<evidence type="ECO:0000313" key="3">
    <source>
        <dbReference type="Proteomes" id="UP000585638"/>
    </source>
</evidence>
<keyword evidence="3" id="KW-1185">Reference proteome</keyword>
<feature type="region of interest" description="Disordered" evidence="1">
    <location>
        <begin position="38"/>
        <end position="68"/>
    </location>
</feature>
<dbReference type="RefSeq" id="WP_184867589.1">
    <property type="nucleotide sequence ID" value="NZ_BAAAWY010000050.1"/>
</dbReference>
<name>A0A7W9KNJ1_9PSEU</name>
<dbReference type="AlphaFoldDB" id="A0A7W9KNJ1"/>
<evidence type="ECO:0000313" key="2">
    <source>
        <dbReference type="EMBL" id="MBB5895845.1"/>
    </source>
</evidence>
<organism evidence="2 3">
    <name type="scientific">Kutzneria kofuensis</name>
    <dbReference type="NCBI Taxonomy" id="103725"/>
    <lineage>
        <taxon>Bacteria</taxon>
        <taxon>Bacillati</taxon>
        <taxon>Actinomycetota</taxon>
        <taxon>Actinomycetes</taxon>
        <taxon>Pseudonocardiales</taxon>
        <taxon>Pseudonocardiaceae</taxon>
        <taxon>Kutzneria</taxon>
    </lineage>
</organism>